<evidence type="ECO:0000313" key="2">
    <source>
        <dbReference type="EMBL" id="KAG8551844.1"/>
    </source>
</evidence>
<protein>
    <recommendedName>
        <fullName evidence="4">Reverse transcriptase domain-containing protein</fullName>
    </recommendedName>
</protein>
<feature type="region of interest" description="Disordered" evidence="1">
    <location>
        <begin position="1"/>
        <end position="56"/>
    </location>
</feature>
<sequence>MDMGSKPSNVRLRPSNARHSNARPRVSNVNKGNMEGMEDKVSNAKPGSMVRVDTREDIMEATRGVTKDNMVDRACPNVMINMVVDINQVLTEQGQKRRTNEPGVKIPNKP</sequence>
<organism evidence="2 3">
    <name type="scientific">Engystomops pustulosus</name>
    <name type="common">Tungara frog</name>
    <name type="synonym">Physalaemus pustulosus</name>
    <dbReference type="NCBI Taxonomy" id="76066"/>
    <lineage>
        <taxon>Eukaryota</taxon>
        <taxon>Metazoa</taxon>
        <taxon>Chordata</taxon>
        <taxon>Craniata</taxon>
        <taxon>Vertebrata</taxon>
        <taxon>Euteleostomi</taxon>
        <taxon>Amphibia</taxon>
        <taxon>Batrachia</taxon>
        <taxon>Anura</taxon>
        <taxon>Neobatrachia</taxon>
        <taxon>Hyloidea</taxon>
        <taxon>Leptodactylidae</taxon>
        <taxon>Leiuperinae</taxon>
        <taxon>Engystomops</taxon>
    </lineage>
</organism>
<accession>A0AAV6ZR85</accession>
<evidence type="ECO:0008006" key="4">
    <source>
        <dbReference type="Google" id="ProtNLM"/>
    </source>
</evidence>
<proteinExistence type="predicted"/>
<gene>
    <name evidence="2" type="ORF">GDO81_004302</name>
</gene>
<dbReference type="Proteomes" id="UP000824782">
    <property type="component" value="Unassembled WGS sequence"/>
</dbReference>
<evidence type="ECO:0000256" key="1">
    <source>
        <dbReference type="SAM" id="MobiDB-lite"/>
    </source>
</evidence>
<name>A0AAV6ZR85_ENGPU</name>
<reference evidence="2" key="1">
    <citation type="thesis" date="2020" institute="ProQuest LLC" country="789 East Eisenhower Parkway, Ann Arbor, MI, USA">
        <title>Comparative Genomics and Chromosome Evolution.</title>
        <authorList>
            <person name="Mudd A.B."/>
        </authorList>
    </citation>
    <scope>NUCLEOTIDE SEQUENCE</scope>
    <source>
        <strain evidence="2">237g6f4</strain>
        <tissue evidence="2">Blood</tissue>
    </source>
</reference>
<comment type="caution">
    <text evidence="2">The sequence shown here is derived from an EMBL/GenBank/DDBJ whole genome shotgun (WGS) entry which is preliminary data.</text>
</comment>
<keyword evidence="3" id="KW-1185">Reference proteome</keyword>
<dbReference type="EMBL" id="WNYA01000011">
    <property type="protein sequence ID" value="KAG8551844.1"/>
    <property type="molecule type" value="Genomic_DNA"/>
</dbReference>
<evidence type="ECO:0000313" key="3">
    <source>
        <dbReference type="Proteomes" id="UP000824782"/>
    </source>
</evidence>
<dbReference type="AlphaFoldDB" id="A0AAV6ZR85"/>